<dbReference type="InterPro" id="IPR029058">
    <property type="entry name" value="AB_hydrolase_fold"/>
</dbReference>
<dbReference type="PANTHER" id="PTHR43433">
    <property type="entry name" value="HYDROLASE, ALPHA/BETA FOLD FAMILY PROTEIN"/>
    <property type="match status" value="1"/>
</dbReference>
<organism evidence="2 3">
    <name type="scientific">Gordonia mangrovi</name>
    <dbReference type="NCBI Taxonomy" id="2665643"/>
    <lineage>
        <taxon>Bacteria</taxon>
        <taxon>Bacillati</taxon>
        <taxon>Actinomycetota</taxon>
        <taxon>Actinomycetes</taxon>
        <taxon>Mycobacteriales</taxon>
        <taxon>Gordoniaceae</taxon>
        <taxon>Gordonia</taxon>
    </lineage>
</organism>
<keyword evidence="2" id="KW-0378">Hydrolase</keyword>
<comment type="caution">
    <text evidence="2">The sequence shown here is derived from an EMBL/GenBank/DDBJ whole genome shotgun (WGS) entry which is preliminary data.</text>
</comment>
<name>A0A6L7GRB2_9ACTN</name>
<dbReference type="SUPFAM" id="SSF53474">
    <property type="entry name" value="alpha/beta-Hydrolases"/>
    <property type="match status" value="1"/>
</dbReference>
<sequence>MTGLRPVLAAAFGAAGGAALLRYRRDISHAYARVEALDRLTAVTRFGAMEYLDHGAGEAILVSHGIFHGCDGGLRSVQDTIGTRRVIAPSRFGYLGSAMPRDASVADQADAFVELLDVLGLPTVDAIGISAGTSAAVQLALRHPDRLRHLIISSGSFPGSDTAQAPPEWAKLLYSDPPLWALKRLARPVFARMMGVPEGFPRGVDDARVLTQMLDTIFPVRPRVTGAVFDAYVANPDVNDYPLEELRVPTLIVHAADDPLASYEAARAAGERIPDARFVGLDSGGHLQLGQTQRVRTAVAAFLASGELGDTR</sequence>
<accession>A0A6L7GRB2</accession>
<dbReference type="InterPro" id="IPR050471">
    <property type="entry name" value="AB_hydrolase"/>
</dbReference>
<proteinExistence type="predicted"/>
<dbReference type="RefSeq" id="WP_160901255.1">
    <property type="nucleotide sequence ID" value="NZ_CP102850.1"/>
</dbReference>
<evidence type="ECO:0000313" key="3">
    <source>
        <dbReference type="Proteomes" id="UP000475545"/>
    </source>
</evidence>
<feature type="domain" description="AB hydrolase-1" evidence="1">
    <location>
        <begin position="60"/>
        <end position="288"/>
    </location>
</feature>
<evidence type="ECO:0000313" key="2">
    <source>
        <dbReference type="EMBL" id="MXP21225.1"/>
    </source>
</evidence>
<dbReference type="Gene3D" id="3.40.50.1820">
    <property type="entry name" value="alpha/beta hydrolase"/>
    <property type="match status" value="1"/>
</dbReference>
<gene>
    <name evidence="2" type="ORF">GIY30_07635</name>
</gene>
<dbReference type="InterPro" id="IPR000073">
    <property type="entry name" value="AB_hydrolase_1"/>
</dbReference>
<dbReference type="GO" id="GO:0016787">
    <property type="term" value="F:hydrolase activity"/>
    <property type="evidence" value="ECO:0007669"/>
    <property type="project" value="UniProtKB-KW"/>
</dbReference>
<dbReference type="Pfam" id="PF00561">
    <property type="entry name" value="Abhydrolase_1"/>
    <property type="match status" value="1"/>
</dbReference>
<dbReference type="AlphaFoldDB" id="A0A6L7GRB2"/>
<dbReference type="PRINTS" id="PR00111">
    <property type="entry name" value="ABHYDROLASE"/>
</dbReference>
<dbReference type="EMBL" id="WMBR01000001">
    <property type="protein sequence ID" value="MXP21225.1"/>
    <property type="molecule type" value="Genomic_DNA"/>
</dbReference>
<keyword evidence="3" id="KW-1185">Reference proteome</keyword>
<evidence type="ECO:0000259" key="1">
    <source>
        <dbReference type="Pfam" id="PF00561"/>
    </source>
</evidence>
<dbReference type="PANTHER" id="PTHR43433:SF1">
    <property type="entry name" value="BLL5160 PROTEIN"/>
    <property type="match status" value="1"/>
</dbReference>
<reference evidence="2 3" key="1">
    <citation type="submission" date="2019-11" db="EMBL/GenBank/DDBJ databases">
        <title>Gordonia sp. nov., a novel actinobacterium isolated from mangrove soil in Hainan.</title>
        <authorList>
            <person name="Huang X."/>
            <person name="Xie Y."/>
            <person name="Chu X."/>
            <person name="Xiao K."/>
        </authorList>
    </citation>
    <scope>NUCLEOTIDE SEQUENCE [LARGE SCALE GENOMIC DNA]</scope>
    <source>
        <strain evidence="2 3">HNM0687</strain>
    </source>
</reference>
<protein>
    <submittedName>
        <fullName evidence="2">Alpha/beta fold hydrolase</fullName>
    </submittedName>
</protein>
<dbReference type="Proteomes" id="UP000475545">
    <property type="component" value="Unassembled WGS sequence"/>
</dbReference>